<organism evidence="3 7">
    <name type="scientific">Didymodactylos carnosus</name>
    <dbReference type="NCBI Taxonomy" id="1234261"/>
    <lineage>
        <taxon>Eukaryota</taxon>
        <taxon>Metazoa</taxon>
        <taxon>Spiralia</taxon>
        <taxon>Gnathifera</taxon>
        <taxon>Rotifera</taxon>
        <taxon>Eurotatoria</taxon>
        <taxon>Bdelloidea</taxon>
        <taxon>Philodinida</taxon>
        <taxon>Philodinidae</taxon>
        <taxon>Didymodactylos</taxon>
    </lineage>
</organism>
<name>A0A813YPF5_9BILA</name>
<keyword evidence="2" id="KW-0812">Transmembrane</keyword>
<dbReference type="Proteomes" id="UP000663829">
    <property type="component" value="Unassembled WGS sequence"/>
</dbReference>
<feature type="transmembrane region" description="Helical" evidence="2">
    <location>
        <begin position="204"/>
        <end position="228"/>
    </location>
</feature>
<keyword evidence="2" id="KW-0472">Membrane</keyword>
<evidence type="ECO:0000313" key="7">
    <source>
        <dbReference type="Proteomes" id="UP000663829"/>
    </source>
</evidence>
<evidence type="ECO:0000256" key="2">
    <source>
        <dbReference type="SAM" id="Phobius"/>
    </source>
</evidence>
<dbReference type="EMBL" id="CAJNOQ010001330">
    <property type="protein sequence ID" value="CAF0887082.1"/>
    <property type="molecule type" value="Genomic_DNA"/>
</dbReference>
<dbReference type="Proteomes" id="UP000681722">
    <property type="component" value="Unassembled WGS sequence"/>
</dbReference>
<comment type="caution">
    <text evidence="3">The sequence shown here is derived from an EMBL/GenBank/DDBJ whole genome shotgun (WGS) entry which is preliminary data.</text>
</comment>
<dbReference type="EMBL" id="CAJOBC010001330">
    <property type="protein sequence ID" value="CAF3672105.1"/>
    <property type="molecule type" value="Genomic_DNA"/>
</dbReference>
<dbReference type="EMBL" id="CAJOBA010034316">
    <property type="protein sequence ID" value="CAF3982618.1"/>
    <property type="molecule type" value="Genomic_DNA"/>
</dbReference>
<feature type="region of interest" description="Disordered" evidence="1">
    <location>
        <begin position="37"/>
        <end position="59"/>
    </location>
</feature>
<evidence type="ECO:0000313" key="6">
    <source>
        <dbReference type="EMBL" id="CAF3982618.1"/>
    </source>
</evidence>
<sequence length="244" mass="28476">MTHVRAIRRLPTVEQEIKIIDNPLDEEKVKLIQTKNEKQEIQKQETSNDKDDYQAPLTSSKLNPNSKWLVVRHNIHRIRRIGAPVDDKLPDIYHGFQMKRELTRAQEAIKNIDSDKNFEPVKRFDLPVDQDKIKTYDTSHVTEQDALVYDKLGGEPLSLQNLLYYFSKQDIQYGTIYWEFLNEVNRVLNMNRKRSARVARLRKLALTLAVILYSIIGIMFLALLFSFISTATKFNDPEVRIGTS</sequence>
<evidence type="ECO:0000313" key="4">
    <source>
        <dbReference type="EMBL" id="CAF1171255.1"/>
    </source>
</evidence>
<keyword evidence="2" id="KW-1133">Transmembrane helix</keyword>
<protein>
    <submittedName>
        <fullName evidence="3">Uncharacterized protein</fullName>
    </submittedName>
</protein>
<dbReference type="OrthoDB" id="10013848at2759"/>
<feature type="compositionally biased region" description="Basic and acidic residues" evidence="1">
    <location>
        <begin position="37"/>
        <end position="53"/>
    </location>
</feature>
<dbReference type="Proteomes" id="UP000682733">
    <property type="component" value="Unassembled WGS sequence"/>
</dbReference>
<proteinExistence type="predicted"/>
<evidence type="ECO:0000313" key="3">
    <source>
        <dbReference type="EMBL" id="CAF0887082.1"/>
    </source>
</evidence>
<dbReference type="AlphaFoldDB" id="A0A813YPF5"/>
<accession>A0A813YPF5</accession>
<evidence type="ECO:0000256" key="1">
    <source>
        <dbReference type="SAM" id="MobiDB-lite"/>
    </source>
</evidence>
<dbReference type="EMBL" id="CAJNOK010012792">
    <property type="protein sequence ID" value="CAF1171255.1"/>
    <property type="molecule type" value="Genomic_DNA"/>
</dbReference>
<gene>
    <name evidence="3" type="ORF">GPM918_LOCUS7919</name>
    <name evidence="4" type="ORF">OVA965_LOCUS22584</name>
    <name evidence="5" type="ORF">SRO942_LOCUS7919</name>
    <name evidence="6" type="ORF">TMI583_LOCUS23298</name>
</gene>
<evidence type="ECO:0000313" key="5">
    <source>
        <dbReference type="EMBL" id="CAF3672105.1"/>
    </source>
</evidence>
<dbReference type="Proteomes" id="UP000677228">
    <property type="component" value="Unassembled WGS sequence"/>
</dbReference>
<reference evidence="3" key="1">
    <citation type="submission" date="2021-02" db="EMBL/GenBank/DDBJ databases">
        <authorList>
            <person name="Nowell W R."/>
        </authorList>
    </citation>
    <scope>NUCLEOTIDE SEQUENCE</scope>
</reference>
<keyword evidence="7" id="KW-1185">Reference proteome</keyword>